<dbReference type="InterPro" id="IPR008978">
    <property type="entry name" value="HSP20-like_chaperone"/>
</dbReference>
<dbReference type="GO" id="GO:0005634">
    <property type="term" value="C:nucleus"/>
    <property type="evidence" value="ECO:0007669"/>
    <property type="project" value="TreeGrafter"/>
</dbReference>
<organism evidence="4 5">
    <name type="scientific">Fasciola hepatica</name>
    <name type="common">Liver fluke</name>
    <dbReference type="NCBI Taxonomy" id="6192"/>
    <lineage>
        <taxon>Eukaryota</taxon>
        <taxon>Metazoa</taxon>
        <taxon>Spiralia</taxon>
        <taxon>Lophotrochozoa</taxon>
        <taxon>Platyhelminthes</taxon>
        <taxon>Trematoda</taxon>
        <taxon>Digenea</taxon>
        <taxon>Plagiorchiida</taxon>
        <taxon>Echinostomata</taxon>
        <taxon>Echinostomatoidea</taxon>
        <taxon>Fasciolidae</taxon>
        <taxon>Fasciola</taxon>
    </lineage>
</organism>
<protein>
    <submittedName>
        <fullName evidence="4">Major egg antigen</fullName>
    </submittedName>
</protein>
<dbReference type="Pfam" id="PF00011">
    <property type="entry name" value="HSP20"/>
    <property type="match status" value="2"/>
</dbReference>
<dbReference type="PROSITE" id="PS01031">
    <property type="entry name" value="SHSP"/>
    <property type="match status" value="2"/>
</dbReference>
<dbReference type="GO" id="GO:0009408">
    <property type="term" value="P:response to heat"/>
    <property type="evidence" value="ECO:0007669"/>
    <property type="project" value="TreeGrafter"/>
</dbReference>
<dbReference type="CDD" id="cd06526">
    <property type="entry name" value="metazoan_ACD"/>
    <property type="match status" value="1"/>
</dbReference>
<sequence>MCSEDKGVSIPVNRDKRNLEEKHRDLVTNLHRAYCQSRHGSKSSQSAEHQLNQGWPDEIAQWVDSTARLWSDVMRRMRQNAFVLVPSDTADLDTLDASGVRSPADYLQSILSSMDRQIEALRKQMTQPAPVQTQCMLTYDKSRDGLFGPIVPQGGLVGGPLGFLKDAFQLGEDGKVKFHLQFDVRGYEPEHIQVKMEKHWLSVSAKKSVRTATGRTSSEYCRTVYVPSSVDEDKFECQMTEDGVLVVEAPVKHDDYRKIKFDRDLQLCIKPRSDKPADSQRTNGSDDVNVGKFDALQVTGKHGPVVQERGPTSRLLHVEIPIEPGFTEDDLSVRVDANRLIVSGRKQTNEDTEQYKSHFVREFTRSYSVPETVDPFSMEAQLRGNTVVVEAPLVHSG</sequence>
<feature type="domain" description="SHSP" evidence="3">
    <location>
        <begin position="296"/>
        <end position="397"/>
    </location>
</feature>
<evidence type="ECO:0000256" key="1">
    <source>
        <dbReference type="PROSITE-ProRule" id="PRU00285"/>
    </source>
</evidence>
<feature type="domain" description="SHSP" evidence="3">
    <location>
        <begin position="159"/>
        <end position="270"/>
    </location>
</feature>
<proteinExistence type="inferred from homology"/>
<gene>
    <name evidence="4" type="ORF">D915_003451</name>
</gene>
<evidence type="ECO:0000259" key="3">
    <source>
        <dbReference type="PROSITE" id="PS01031"/>
    </source>
</evidence>
<dbReference type="SUPFAM" id="SSF49764">
    <property type="entry name" value="HSP20-like chaperones"/>
    <property type="match status" value="2"/>
</dbReference>
<dbReference type="GO" id="GO:0042026">
    <property type="term" value="P:protein refolding"/>
    <property type="evidence" value="ECO:0007669"/>
    <property type="project" value="TreeGrafter"/>
</dbReference>
<dbReference type="InterPro" id="IPR001436">
    <property type="entry name" value="Alpha-crystallin/sHSP_animal"/>
</dbReference>
<dbReference type="EMBL" id="JXXN02001120">
    <property type="protein sequence ID" value="THD25491.1"/>
    <property type="molecule type" value="Genomic_DNA"/>
</dbReference>
<dbReference type="AlphaFoldDB" id="A0A2H1CHR2"/>
<comment type="caution">
    <text evidence="4">The sequence shown here is derived from an EMBL/GenBank/DDBJ whole genome shotgun (WGS) entry which is preliminary data.</text>
</comment>
<dbReference type="Gene3D" id="2.60.40.790">
    <property type="match status" value="2"/>
</dbReference>
<comment type="similarity">
    <text evidence="1 2">Belongs to the small heat shock protein (HSP20) family.</text>
</comment>
<dbReference type="InterPro" id="IPR002068">
    <property type="entry name" value="A-crystallin/Hsp20_dom"/>
</dbReference>
<dbReference type="GO" id="GO:0051082">
    <property type="term" value="F:unfolded protein binding"/>
    <property type="evidence" value="ECO:0007669"/>
    <property type="project" value="TreeGrafter"/>
</dbReference>
<dbReference type="PANTHER" id="PTHR45640:SF26">
    <property type="entry name" value="RE23625P"/>
    <property type="match status" value="1"/>
</dbReference>
<dbReference type="Proteomes" id="UP000230066">
    <property type="component" value="Unassembled WGS sequence"/>
</dbReference>
<accession>A0A2H1CHR2</accession>
<evidence type="ECO:0000313" key="4">
    <source>
        <dbReference type="EMBL" id="THD25491.1"/>
    </source>
</evidence>
<evidence type="ECO:0000256" key="2">
    <source>
        <dbReference type="RuleBase" id="RU003616"/>
    </source>
</evidence>
<dbReference type="PANTHER" id="PTHR45640">
    <property type="entry name" value="HEAT SHOCK PROTEIN HSP-12.2-RELATED"/>
    <property type="match status" value="1"/>
</dbReference>
<dbReference type="GO" id="GO:0005737">
    <property type="term" value="C:cytoplasm"/>
    <property type="evidence" value="ECO:0007669"/>
    <property type="project" value="TreeGrafter"/>
</dbReference>
<name>A0A2H1CHR2_FASHE</name>
<evidence type="ECO:0000313" key="5">
    <source>
        <dbReference type="Proteomes" id="UP000230066"/>
    </source>
</evidence>
<keyword evidence="5" id="KW-1185">Reference proteome</keyword>
<reference evidence="4" key="1">
    <citation type="submission" date="2019-03" db="EMBL/GenBank/DDBJ databases">
        <title>Improved annotation for the trematode Fasciola hepatica.</title>
        <authorList>
            <person name="Choi Y.-J."/>
            <person name="Martin J."/>
            <person name="Mitreva M."/>
        </authorList>
    </citation>
    <scope>NUCLEOTIDE SEQUENCE [LARGE SCALE GENOMIC DNA]</scope>
</reference>
<dbReference type="CDD" id="cd06464">
    <property type="entry name" value="ACD_sHsps-like"/>
    <property type="match status" value="1"/>
</dbReference>